<dbReference type="NCBIfam" id="NF040878">
    <property type="entry name" value="SE1561_fam"/>
    <property type="match status" value="1"/>
</dbReference>
<gene>
    <name evidence="1" type="ORF">SAMN04488081_1387</name>
</gene>
<name>A0A1H3EU15_9BACI</name>
<sequence>MGKALEGKDEQFYYIKNRVSMLNDVVQSMDSPVDEEDLEQVELMIQSLNGKVLRFQKDRKEEQ</sequence>
<evidence type="ECO:0000313" key="1">
    <source>
        <dbReference type="EMBL" id="SDX82236.1"/>
    </source>
</evidence>
<protein>
    <recommendedName>
        <fullName evidence="3">Spo0E like sporulation regulatory protein</fullName>
    </recommendedName>
</protein>
<reference evidence="1 2" key="1">
    <citation type="submission" date="2016-10" db="EMBL/GenBank/DDBJ databases">
        <authorList>
            <person name="Varghese N."/>
            <person name="Submissions S."/>
        </authorList>
    </citation>
    <scope>NUCLEOTIDE SEQUENCE [LARGE SCALE GENOMIC DNA]</scope>
    <source>
        <strain evidence="1 2">DSM 20748</strain>
    </source>
</reference>
<organism evidence="1 2">
    <name type="scientific">Salimicrobium album</name>
    <dbReference type="NCBI Taxonomy" id="50717"/>
    <lineage>
        <taxon>Bacteria</taxon>
        <taxon>Bacillati</taxon>
        <taxon>Bacillota</taxon>
        <taxon>Bacilli</taxon>
        <taxon>Bacillales</taxon>
        <taxon>Bacillaceae</taxon>
        <taxon>Salimicrobium</taxon>
    </lineage>
</organism>
<dbReference type="EMBL" id="FNOS01000003">
    <property type="protein sequence ID" value="SDX82236.1"/>
    <property type="molecule type" value="Genomic_DNA"/>
</dbReference>
<evidence type="ECO:0008006" key="3">
    <source>
        <dbReference type="Google" id="ProtNLM"/>
    </source>
</evidence>
<proteinExistence type="predicted"/>
<accession>A0A1H3EU15</accession>
<comment type="caution">
    <text evidence="1">The sequence shown here is derived from an EMBL/GenBank/DDBJ whole genome shotgun (WGS) entry which is preliminary data.</text>
</comment>
<dbReference type="Proteomes" id="UP000198647">
    <property type="component" value="Unassembled WGS sequence"/>
</dbReference>
<dbReference type="RefSeq" id="WP_076571598.1">
    <property type="nucleotide sequence ID" value="NZ_FNOS01000003.1"/>
</dbReference>
<keyword evidence="2" id="KW-1185">Reference proteome</keyword>
<evidence type="ECO:0000313" key="2">
    <source>
        <dbReference type="Proteomes" id="UP000198647"/>
    </source>
</evidence>
<dbReference type="InterPro" id="IPR047670">
    <property type="entry name" value="YfjT-like"/>
</dbReference>